<accession>J0R5Y4</accession>
<sequence length="777" mass="87612">MTGMAGNFWLALTVFSGLLIFIFLLIAEKILSKISNKLFTKNHYQQTQNTDSSFDDYQKLFTYTGQSSIVWDTPLSPPLIIGQFLFCKNDQIKEPIDEIFRFEQWVEDNDAHLLEDALLALREDGKTFTLYVESKLGTRIHVHGLIVGSAAVAHFTNVSHFEENHTQLECADRAMRQIYHAQIALFNALDEPVWIKDKKGSLLFANNAYRDAYDHDEDMMKNVAFFNETTRQKITEGGPLYKGLGTAIIKGERRSFQVSEIRDDEIIATFAHDMSVTENLSDEIKYMKRGYSETLDQISTAVAIFSADQKLIFFNHAFAILWPLDTAFLESEPSHTLLLDRLRTDGIIAEPRAWREWKDDLFSAYHSVDSHQHIWNLPDGRTVRVLASPHPQGGVTWLFENLTEKIDLERRYNDLIKMQGETLDHLSEGVGVFGSDGRVRLSNPALAKLWSLSHEFIVEGTHISKIQAQCAPFVHGDIWDKFTTLITGFAEVRETLSGRIDLVSGAVFDYALVPLPNAQTMLTFVNVTDSVNITRALEEKNEALESADRLRNKFVQHVSYELRTPLTNIMGFSDILSSQIFGALNDRQLDYLKHIGSESSALSNIVDDILDLATLDAGIMQLDLKDVNIDEVMAYAVERANERLGGRPVQIVVTQNTKVTKMLADPGRLRQIFINILNNAVNFAPDGTRIDFQSKYQENKLIFEVHDEGCGIPEHIIETVFQRFSSHAHNGSRAGAGLGLSIVKSFVELHGGEVVIKTGQERGTTVVCSFPLVEKTE</sequence>
<dbReference type="RefSeq" id="WP_008038022.1">
    <property type="nucleotide sequence ID" value="NZ_JH725147.1"/>
</dbReference>
<dbReference type="OrthoDB" id="9797304at2"/>
<feature type="domain" description="Histidine kinase" evidence="8">
    <location>
        <begin position="557"/>
        <end position="774"/>
    </location>
</feature>
<evidence type="ECO:0000256" key="5">
    <source>
        <dbReference type="ARBA" id="ARBA00022777"/>
    </source>
</evidence>
<evidence type="ECO:0000256" key="7">
    <source>
        <dbReference type="SAM" id="Phobius"/>
    </source>
</evidence>
<keyword evidence="4" id="KW-0808">Transferase</keyword>
<dbReference type="PANTHER" id="PTHR43711:SF1">
    <property type="entry name" value="HISTIDINE KINASE 1"/>
    <property type="match status" value="1"/>
</dbReference>
<keyword evidence="10" id="KW-1185">Reference proteome</keyword>
<dbReference type="InterPro" id="IPR036890">
    <property type="entry name" value="HATPase_C_sf"/>
</dbReference>
<dbReference type="Gene3D" id="3.30.565.10">
    <property type="entry name" value="Histidine kinase-like ATPase, C-terminal domain"/>
    <property type="match status" value="1"/>
</dbReference>
<dbReference type="InterPro" id="IPR005467">
    <property type="entry name" value="His_kinase_dom"/>
</dbReference>
<dbReference type="Pfam" id="PF00512">
    <property type="entry name" value="HisKA"/>
    <property type="match status" value="1"/>
</dbReference>
<reference evidence="9 10" key="1">
    <citation type="submission" date="2012-03" db="EMBL/GenBank/DDBJ databases">
        <title>The Genome Sequence of Bartonella tamiae Th239.</title>
        <authorList>
            <consortium name="The Broad Institute Genome Sequencing Platform"/>
            <consortium name="The Broad Institute Genome Sequencing Center for Infectious Disease"/>
            <person name="Feldgarden M."/>
            <person name="Kirby J."/>
            <person name="Kosoy M."/>
            <person name="Birtles R."/>
            <person name="Probert W.S."/>
            <person name="Chiaraviglio L."/>
            <person name="Young S.K."/>
            <person name="Zeng Q."/>
            <person name="Gargeya S."/>
            <person name="Fitzgerald M."/>
            <person name="Haas B."/>
            <person name="Abouelleil A."/>
            <person name="Alvarado L."/>
            <person name="Arachchi H.M."/>
            <person name="Berlin A."/>
            <person name="Chapman S.B."/>
            <person name="Gearin G."/>
            <person name="Goldberg J."/>
            <person name="Griggs A."/>
            <person name="Gujja S."/>
            <person name="Hansen M."/>
            <person name="Heiman D."/>
            <person name="Howarth C."/>
            <person name="Larimer J."/>
            <person name="Lui A."/>
            <person name="MacDonald P.J.P."/>
            <person name="McCowen C."/>
            <person name="Montmayeur A."/>
            <person name="Murphy C."/>
            <person name="Neiman D."/>
            <person name="Pearson M."/>
            <person name="Priest M."/>
            <person name="Roberts A."/>
            <person name="Saif S."/>
            <person name="Shea T."/>
            <person name="Sisk P."/>
            <person name="Stolte C."/>
            <person name="Sykes S."/>
            <person name="Wortman J."/>
            <person name="Nusbaum C."/>
            <person name="Birren B."/>
        </authorList>
    </citation>
    <scope>NUCLEOTIDE SEQUENCE [LARGE SCALE GENOMIC DNA]</scope>
    <source>
        <strain evidence="9 10">Th239</strain>
    </source>
</reference>
<proteinExistence type="predicted"/>
<dbReference type="EC" id="2.7.13.3" evidence="2"/>
<dbReference type="Gene3D" id="1.10.287.130">
    <property type="match status" value="1"/>
</dbReference>
<keyword evidence="7" id="KW-0812">Transmembrane</keyword>
<dbReference type="HOGENOM" id="CLU_018130_0_0_5"/>
<dbReference type="PANTHER" id="PTHR43711">
    <property type="entry name" value="TWO-COMPONENT HISTIDINE KINASE"/>
    <property type="match status" value="1"/>
</dbReference>
<dbReference type="SUPFAM" id="SSF55785">
    <property type="entry name" value="PYP-like sensor domain (PAS domain)"/>
    <property type="match status" value="1"/>
</dbReference>
<dbReference type="SMART" id="SM00388">
    <property type="entry name" value="HisKA"/>
    <property type="match status" value="1"/>
</dbReference>
<evidence type="ECO:0000259" key="8">
    <source>
        <dbReference type="PROSITE" id="PS50109"/>
    </source>
</evidence>
<dbReference type="STRING" id="1094558.ME5_00441"/>
<dbReference type="GO" id="GO:0000155">
    <property type="term" value="F:phosphorelay sensor kinase activity"/>
    <property type="evidence" value="ECO:0007669"/>
    <property type="project" value="InterPro"/>
</dbReference>
<dbReference type="AlphaFoldDB" id="J0R5Y4"/>
<keyword evidence="5" id="KW-0418">Kinase</keyword>
<organism evidence="9 10">
    <name type="scientific">Bartonella tamiae Th239</name>
    <dbReference type="NCBI Taxonomy" id="1094558"/>
    <lineage>
        <taxon>Bacteria</taxon>
        <taxon>Pseudomonadati</taxon>
        <taxon>Pseudomonadota</taxon>
        <taxon>Alphaproteobacteria</taxon>
        <taxon>Hyphomicrobiales</taxon>
        <taxon>Bartonellaceae</taxon>
        <taxon>Bartonella</taxon>
    </lineage>
</organism>
<comment type="caution">
    <text evidence="9">The sequence shown here is derived from an EMBL/GenBank/DDBJ whole genome shotgun (WGS) entry which is preliminary data.</text>
</comment>
<dbReference type="SUPFAM" id="SSF47384">
    <property type="entry name" value="Homodimeric domain of signal transducing histidine kinase"/>
    <property type="match status" value="1"/>
</dbReference>
<gene>
    <name evidence="9" type="ORF">ME5_00441</name>
</gene>
<evidence type="ECO:0000313" key="9">
    <source>
        <dbReference type="EMBL" id="EJF91109.1"/>
    </source>
</evidence>
<protein>
    <recommendedName>
        <fullName evidence="2">histidine kinase</fullName>
        <ecNumber evidence="2">2.7.13.3</ecNumber>
    </recommendedName>
</protein>
<keyword evidence="7" id="KW-0472">Membrane</keyword>
<name>J0R5Y4_9HYPH</name>
<dbReference type="PRINTS" id="PR00344">
    <property type="entry name" value="BCTRLSENSOR"/>
</dbReference>
<dbReference type="InterPro" id="IPR003661">
    <property type="entry name" value="HisK_dim/P_dom"/>
</dbReference>
<dbReference type="Proteomes" id="UP000008952">
    <property type="component" value="Unassembled WGS sequence"/>
</dbReference>
<evidence type="ECO:0000256" key="4">
    <source>
        <dbReference type="ARBA" id="ARBA00022679"/>
    </source>
</evidence>
<keyword evidence="3" id="KW-0597">Phosphoprotein</keyword>
<dbReference type="Pfam" id="PF02518">
    <property type="entry name" value="HATPase_c"/>
    <property type="match status" value="1"/>
</dbReference>
<evidence type="ECO:0000313" key="10">
    <source>
        <dbReference type="Proteomes" id="UP000008952"/>
    </source>
</evidence>
<dbReference type="InterPro" id="IPR036097">
    <property type="entry name" value="HisK_dim/P_sf"/>
</dbReference>
<keyword evidence="6" id="KW-0902">Two-component regulatory system</keyword>
<dbReference type="Pfam" id="PF12860">
    <property type="entry name" value="PAS_7"/>
    <property type="match status" value="1"/>
</dbReference>
<evidence type="ECO:0000256" key="6">
    <source>
        <dbReference type="ARBA" id="ARBA00023012"/>
    </source>
</evidence>
<comment type="catalytic activity">
    <reaction evidence="1">
        <text>ATP + protein L-histidine = ADP + protein N-phospho-L-histidine.</text>
        <dbReference type="EC" id="2.7.13.3"/>
    </reaction>
</comment>
<dbReference type="eggNOG" id="COG2205">
    <property type="taxonomic scope" value="Bacteria"/>
</dbReference>
<evidence type="ECO:0000256" key="1">
    <source>
        <dbReference type="ARBA" id="ARBA00000085"/>
    </source>
</evidence>
<dbReference type="SUPFAM" id="SSF55874">
    <property type="entry name" value="ATPase domain of HSP90 chaperone/DNA topoisomerase II/histidine kinase"/>
    <property type="match status" value="1"/>
</dbReference>
<dbReference type="InterPro" id="IPR050736">
    <property type="entry name" value="Sensor_HK_Regulatory"/>
</dbReference>
<feature type="transmembrane region" description="Helical" evidence="7">
    <location>
        <begin position="6"/>
        <end position="27"/>
    </location>
</feature>
<evidence type="ECO:0000256" key="2">
    <source>
        <dbReference type="ARBA" id="ARBA00012438"/>
    </source>
</evidence>
<dbReference type="InterPro" id="IPR003594">
    <property type="entry name" value="HATPase_dom"/>
</dbReference>
<dbReference type="EMBL" id="AIMB01000003">
    <property type="protein sequence ID" value="EJF91109.1"/>
    <property type="molecule type" value="Genomic_DNA"/>
</dbReference>
<dbReference type="PATRIC" id="fig|1094558.3.peg.490"/>
<dbReference type="InterPro" id="IPR035965">
    <property type="entry name" value="PAS-like_dom_sf"/>
</dbReference>
<dbReference type="InterPro" id="IPR004358">
    <property type="entry name" value="Sig_transdc_His_kin-like_C"/>
</dbReference>
<keyword evidence="7" id="KW-1133">Transmembrane helix</keyword>
<dbReference type="PROSITE" id="PS50109">
    <property type="entry name" value="HIS_KIN"/>
    <property type="match status" value="1"/>
</dbReference>
<dbReference type="CDD" id="cd00082">
    <property type="entry name" value="HisKA"/>
    <property type="match status" value="1"/>
</dbReference>
<dbReference type="SMART" id="SM00387">
    <property type="entry name" value="HATPase_c"/>
    <property type="match status" value="1"/>
</dbReference>
<evidence type="ECO:0000256" key="3">
    <source>
        <dbReference type="ARBA" id="ARBA00022553"/>
    </source>
</evidence>
<dbReference type="CDD" id="cd00075">
    <property type="entry name" value="HATPase"/>
    <property type="match status" value="1"/>
</dbReference>